<proteinExistence type="predicted"/>
<feature type="domain" description="Nudix hydrolase" evidence="3">
    <location>
        <begin position="21"/>
        <end position="172"/>
    </location>
</feature>
<dbReference type="AlphaFoldDB" id="A0A1Y1Z784"/>
<reference evidence="4 5" key="1">
    <citation type="submission" date="2016-07" db="EMBL/GenBank/DDBJ databases">
        <title>Pervasive Adenine N6-methylation of Active Genes in Fungi.</title>
        <authorList>
            <consortium name="DOE Joint Genome Institute"/>
            <person name="Mondo S.J."/>
            <person name="Dannebaum R.O."/>
            <person name="Kuo R.C."/>
            <person name="Labutti K."/>
            <person name="Haridas S."/>
            <person name="Kuo A."/>
            <person name="Salamov A."/>
            <person name="Ahrendt S.R."/>
            <person name="Lipzen A."/>
            <person name="Sullivan W."/>
            <person name="Andreopoulos W.B."/>
            <person name="Clum A."/>
            <person name="Lindquist E."/>
            <person name="Daum C."/>
            <person name="Ramamoorthy G.K."/>
            <person name="Gryganskyi A."/>
            <person name="Culley D."/>
            <person name="Magnuson J.K."/>
            <person name="James T.Y."/>
            <person name="O'Malley M.A."/>
            <person name="Stajich J.E."/>
            <person name="Spatafora J.W."/>
            <person name="Visel A."/>
            <person name="Grigoriev I.V."/>
        </authorList>
    </citation>
    <scope>NUCLEOTIDE SEQUENCE [LARGE SCALE GENOMIC DNA]</scope>
    <source>
        <strain evidence="4 5">CBS 115471</strain>
    </source>
</reference>
<keyword evidence="1" id="KW-0378">Hydrolase</keyword>
<sequence length="249" mass="27979">MSDQAPASTFPTIFAQFSSQDFVIGGGVAIFHIASQRVVICSAVDRRGRKYYFLPKGRRDAGEESGRGAEREGYEESGYRNRLLPLPTRHLQPQGYPRIAEPPLTAEPVWMQLMPVGHGKQYLLYWYIAETLPPTLDQLLDSEVGDAYKPPHSYPPDLTLRNRIMMEPEGYEPVRHEGTGVDEEEQTYESYLLPLSEAIERLGKTGVMADVVQIGWRAIQKRFADEGALDNENEPRGTGPRLQAKADLS</sequence>
<comment type="caution">
    <text evidence="4">The sequence shown here is derived from an EMBL/GenBank/DDBJ whole genome shotgun (WGS) entry which is preliminary data.</text>
</comment>
<evidence type="ECO:0000313" key="5">
    <source>
        <dbReference type="Proteomes" id="UP000193144"/>
    </source>
</evidence>
<dbReference type="GO" id="GO:0016787">
    <property type="term" value="F:hydrolase activity"/>
    <property type="evidence" value="ECO:0007669"/>
    <property type="project" value="UniProtKB-KW"/>
</dbReference>
<accession>A0A1Y1Z784</accession>
<dbReference type="EMBL" id="MCFA01000119">
    <property type="protein sequence ID" value="ORY06142.1"/>
    <property type="molecule type" value="Genomic_DNA"/>
</dbReference>
<keyword evidence="5" id="KW-1185">Reference proteome</keyword>
<organism evidence="4 5">
    <name type="scientific">Clohesyomyces aquaticus</name>
    <dbReference type="NCBI Taxonomy" id="1231657"/>
    <lineage>
        <taxon>Eukaryota</taxon>
        <taxon>Fungi</taxon>
        <taxon>Dikarya</taxon>
        <taxon>Ascomycota</taxon>
        <taxon>Pezizomycotina</taxon>
        <taxon>Dothideomycetes</taxon>
        <taxon>Pleosporomycetidae</taxon>
        <taxon>Pleosporales</taxon>
        <taxon>Lindgomycetaceae</taxon>
        <taxon>Clohesyomyces</taxon>
    </lineage>
</organism>
<feature type="region of interest" description="Disordered" evidence="2">
    <location>
        <begin position="58"/>
        <end position="79"/>
    </location>
</feature>
<dbReference type="Gene3D" id="3.90.79.10">
    <property type="entry name" value="Nucleoside Triphosphate Pyrophosphohydrolase"/>
    <property type="match status" value="1"/>
</dbReference>
<dbReference type="SUPFAM" id="SSF55811">
    <property type="entry name" value="Nudix"/>
    <property type="match status" value="1"/>
</dbReference>
<dbReference type="InterPro" id="IPR015797">
    <property type="entry name" value="NUDIX_hydrolase-like_dom_sf"/>
</dbReference>
<name>A0A1Y1Z784_9PLEO</name>
<dbReference type="Proteomes" id="UP000193144">
    <property type="component" value="Unassembled WGS sequence"/>
</dbReference>
<dbReference type="PROSITE" id="PS00893">
    <property type="entry name" value="NUDIX_BOX"/>
    <property type="match status" value="1"/>
</dbReference>
<evidence type="ECO:0000259" key="3">
    <source>
        <dbReference type="PROSITE" id="PS51462"/>
    </source>
</evidence>
<protein>
    <recommendedName>
        <fullName evidence="3">Nudix hydrolase domain-containing protein</fullName>
    </recommendedName>
</protein>
<dbReference type="CDD" id="cd02883">
    <property type="entry name" value="NUDIX_Hydrolase"/>
    <property type="match status" value="1"/>
</dbReference>
<gene>
    <name evidence="4" type="ORF">BCR34DRAFT_36637</name>
</gene>
<evidence type="ECO:0000313" key="4">
    <source>
        <dbReference type="EMBL" id="ORY06142.1"/>
    </source>
</evidence>
<dbReference type="PROSITE" id="PS51462">
    <property type="entry name" value="NUDIX"/>
    <property type="match status" value="1"/>
</dbReference>
<feature type="region of interest" description="Disordered" evidence="2">
    <location>
        <begin position="225"/>
        <end position="249"/>
    </location>
</feature>
<evidence type="ECO:0000256" key="2">
    <source>
        <dbReference type="SAM" id="MobiDB-lite"/>
    </source>
</evidence>
<dbReference type="OrthoDB" id="10259236at2759"/>
<dbReference type="InterPro" id="IPR020084">
    <property type="entry name" value="NUDIX_hydrolase_CS"/>
</dbReference>
<dbReference type="InterPro" id="IPR000086">
    <property type="entry name" value="NUDIX_hydrolase_dom"/>
</dbReference>
<evidence type="ECO:0000256" key="1">
    <source>
        <dbReference type="ARBA" id="ARBA00022801"/>
    </source>
</evidence>